<comment type="subunit">
    <text evidence="2">Homotrimer.</text>
</comment>
<evidence type="ECO:0000313" key="14">
    <source>
        <dbReference type="Proteomes" id="UP000189627"/>
    </source>
</evidence>
<dbReference type="Gene3D" id="2.40.160.10">
    <property type="entry name" value="Porin"/>
    <property type="match status" value="1"/>
</dbReference>
<keyword evidence="6 11" id="KW-0732">Signal</keyword>
<keyword evidence="8" id="KW-0626">Porin</keyword>
<evidence type="ECO:0000256" key="6">
    <source>
        <dbReference type="ARBA" id="ARBA00022729"/>
    </source>
</evidence>
<evidence type="ECO:0000259" key="12">
    <source>
        <dbReference type="Pfam" id="PF13609"/>
    </source>
</evidence>
<evidence type="ECO:0000256" key="1">
    <source>
        <dbReference type="ARBA" id="ARBA00004571"/>
    </source>
</evidence>
<accession>A0A1U9V3X1</accession>
<protein>
    <submittedName>
        <fullName evidence="13">Porin</fullName>
    </submittedName>
</protein>
<evidence type="ECO:0000256" key="11">
    <source>
        <dbReference type="SAM" id="SignalP"/>
    </source>
</evidence>
<evidence type="ECO:0000256" key="2">
    <source>
        <dbReference type="ARBA" id="ARBA00011233"/>
    </source>
</evidence>
<dbReference type="PROSITE" id="PS51257">
    <property type="entry name" value="PROKAR_LIPOPROTEIN"/>
    <property type="match status" value="1"/>
</dbReference>
<dbReference type="AlphaFoldDB" id="A0A1U9V3X1"/>
<geneLocation type="plasmid" evidence="14">
    <name>penh92</name>
</geneLocation>
<dbReference type="GO" id="GO:0046930">
    <property type="term" value="C:pore complex"/>
    <property type="evidence" value="ECO:0007669"/>
    <property type="project" value="UniProtKB-KW"/>
</dbReference>
<evidence type="ECO:0000256" key="3">
    <source>
        <dbReference type="ARBA" id="ARBA00022448"/>
    </source>
</evidence>
<dbReference type="InterPro" id="IPR033900">
    <property type="entry name" value="Gram_neg_porin_domain"/>
</dbReference>
<keyword evidence="7" id="KW-0406">Ion transport</keyword>
<evidence type="ECO:0000256" key="8">
    <source>
        <dbReference type="ARBA" id="ARBA00023114"/>
    </source>
</evidence>
<feature type="signal peptide" evidence="11">
    <location>
        <begin position="1"/>
        <end position="21"/>
    </location>
</feature>
<dbReference type="InterPro" id="IPR050298">
    <property type="entry name" value="Gram-neg_bact_OMP"/>
</dbReference>
<dbReference type="OrthoDB" id="8952625at2"/>
<dbReference type="RefSeq" id="WP_078201629.1">
    <property type="nucleotide sequence ID" value="NZ_CP017759.1"/>
</dbReference>
<dbReference type="PANTHER" id="PTHR34501">
    <property type="entry name" value="PROTEIN YDDL-RELATED"/>
    <property type="match status" value="1"/>
</dbReference>
<comment type="subcellular location">
    <subcellularLocation>
        <location evidence="1">Cell outer membrane</location>
        <topology evidence="1">Multi-pass membrane protein</topology>
    </subcellularLocation>
</comment>
<gene>
    <name evidence="13" type="ORF">BJN34_35635</name>
</gene>
<evidence type="ECO:0000256" key="4">
    <source>
        <dbReference type="ARBA" id="ARBA00022452"/>
    </source>
</evidence>
<keyword evidence="4" id="KW-1134">Transmembrane beta strand</keyword>
<feature type="chain" id="PRO_5012640429" evidence="11">
    <location>
        <begin position="22"/>
        <end position="362"/>
    </location>
</feature>
<evidence type="ECO:0000313" key="13">
    <source>
        <dbReference type="EMBL" id="AQV99211.1"/>
    </source>
</evidence>
<organism evidence="13 14">
    <name type="scientific">Cupriavidus necator</name>
    <name type="common">Alcaligenes eutrophus</name>
    <name type="synonym">Ralstonia eutropha</name>
    <dbReference type="NCBI Taxonomy" id="106590"/>
    <lineage>
        <taxon>Bacteria</taxon>
        <taxon>Pseudomonadati</taxon>
        <taxon>Pseudomonadota</taxon>
        <taxon>Betaproteobacteria</taxon>
        <taxon>Burkholderiales</taxon>
        <taxon>Burkholderiaceae</taxon>
        <taxon>Cupriavidus</taxon>
    </lineage>
</organism>
<evidence type="ECO:0000256" key="10">
    <source>
        <dbReference type="ARBA" id="ARBA00023237"/>
    </source>
</evidence>
<dbReference type="PANTHER" id="PTHR34501:SF9">
    <property type="entry name" value="MAJOR OUTER MEMBRANE PROTEIN P.IA"/>
    <property type="match status" value="1"/>
</dbReference>
<dbReference type="PRINTS" id="PR00184">
    <property type="entry name" value="NEISSPPORIN"/>
</dbReference>
<dbReference type="Pfam" id="PF13609">
    <property type="entry name" value="Porin_4"/>
    <property type="match status" value="1"/>
</dbReference>
<evidence type="ECO:0000256" key="9">
    <source>
        <dbReference type="ARBA" id="ARBA00023136"/>
    </source>
</evidence>
<dbReference type="GO" id="GO:0006811">
    <property type="term" value="P:monoatomic ion transport"/>
    <property type="evidence" value="ECO:0007669"/>
    <property type="project" value="UniProtKB-KW"/>
</dbReference>
<dbReference type="EMBL" id="CP017759">
    <property type="protein sequence ID" value="AQV99211.1"/>
    <property type="molecule type" value="Genomic_DNA"/>
</dbReference>
<dbReference type="InterPro" id="IPR023614">
    <property type="entry name" value="Porin_dom_sf"/>
</dbReference>
<sequence>MKLKMIALCSIAAACAGTAQAQSNVILYGVIDAGIEYVNNQPGGGHDLVRMTPANLAASRWGLRGTEDLGNGLKGVFVLESGFESDTGKSTQGGRLFGRSAYVGLDGRWGVVTLGRQTTPFYWISGTIDPMLIATKYSLLAQDAAFASRADNAIKYVGKFGPMETQLFYSFGADSTVTGGSEIPGSAKIGREYSGSAAYNGANWSVAAAYDEINTGTVSARPDATTRRATVGGNFAIGNATLYAGYRWAKAFDGALLAGAPTTANQRSNLWWAGARWQATSNVTLAGAAYYQDFSGTKADPWMFVASGAYAFSKRTSAYLAVGYTSNRNGSNLGLGTGGSGFGTVAAGSNQFGATVALRHIF</sequence>
<dbReference type="SUPFAM" id="SSF56935">
    <property type="entry name" value="Porins"/>
    <property type="match status" value="1"/>
</dbReference>
<feature type="domain" description="Porin" evidence="12">
    <location>
        <begin position="11"/>
        <end position="329"/>
    </location>
</feature>
<dbReference type="GO" id="GO:0009279">
    <property type="term" value="C:cell outer membrane"/>
    <property type="evidence" value="ECO:0007669"/>
    <property type="project" value="UniProtKB-SubCell"/>
</dbReference>
<evidence type="ECO:0000256" key="7">
    <source>
        <dbReference type="ARBA" id="ARBA00023065"/>
    </source>
</evidence>
<evidence type="ECO:0000256" key="5">
    <source>
        <dbReference type="ARBA" id="ARBA00022692"/>
    </source>
</evidence>
<keyword evidence="13" id="KW-0614">Plasmid</keyword>
<proteinExistence type="predicted"/>
<dbReference type="CDD" id="cd00342">
    <property type="entry name" value="gram_neg_porins"/>
    <property type="match status" value="1"/>
</dbReference>
<keyword evidence="9" id="KW-0472">Membrane</keyword>
<reference evidence="14" key="1">
    <citation type="submission" date="2017-02" db="EMBL/GenBank/DDBJ databases">
        <title>Complete genome sequence of Cupriavidus necator strain NH9, a 3-chlorobenzoate degrader.</title>
        <authorList>
            <person name="Moriuchi R."/>
            <person name="Dohra H."/>
            <person name="Ogawa N."/>
        </authorList>
    </citation>
    <scope>NUCLEOTIDE SEQUENCE [LARGE SCALE GENOMIC DNA]</scope>
    <source>
        <strain evidence="14">NH9</strain>
        <plasmid evidence="14">penh92</plasmid>
    </source>
</reference>
<keyword evidence="3" id="KW-0813">Transport</keyword>
<name>A0A1U9V3X1_CUPNE</name>
<keyword evidence="10" id="KW-0998">Cell outer membrane</keyword>
<dbReference type="GO" id="GO:0015288">
    <property type="term" value="F:porin activity"/>
    <property type="evidence" value="ECO:0007669"/>
    <property type="project" value="UniProtKB-KW"/>
</dbReference>
<dbReference type="KEGG" id="cuh:BJN34_35635"/>
<dbReference type="InterPro" id="IPR002299">
    <property type="entry name" value="Porin_Neis"/>
</dbReference>
<dbReference type="Proteomes" id="UP000189627">
    <property type="component" value="Plasmid pENH92"/>
</dbReference>
<keyword evidence="5" id="KW-0812">Transmembrane</keyword>